<dbReference type="PANTHER" id="PTHR43766">
    <property type="entry name" value="TRYPTOPHAN--TRNA LIGASE, MITOCHONDRIAL"/>
    <property type="match status" value="1"/>
</dbReference>
<dbReference type="PRINTS" id="PR01039">
    <property type="entry name" value="TRNASYNTHTRP"/>
</dbReference>
<name>A0A972GU03_9BACL</name>
<keyword evidence="7 10" id="KW-0030">Aminoacyl-tRNA synthetase</keyword>
<dbReference type="InterPro" id="IPR014729">
    <property type="entry name" value="Rossmann-like_a/b/a_fold"/>
</dbReference>
<comment type="similarity">
    <text evidence="1 10">Belongs to the class-I aminoacyl-tRNA synthetase family.</text>
</comment>
<comment type="catalytic activity">
    <reaction evidence="8">
        <text>tRNA(Trp) + L-tryptophan + ATP = L-tryptophyl-tRNA(Trp) + AMP + diphosphate + H(+)</text>
        <dbReference type="Rhea" id="RHEA:24080"/>
        <dbReference type="Rhea" id="RHEA-COMP:9671"/>
        <dbReference type="Rhea" id="RHEA-COMP:9705"/>
        <dbReference type="ChEBI" id="CHEBI:15378"/>
        <dbReference type="ChEBI" id="CHEBI:30616"/>
        <dbReference type="ChEBI" id="CHEBI:33019"/>
        <dbReference type="ChEBI" id="CHEBI:57912"/>
        <dbReference type="ChEBI" id="CHEBI:78442"/>
        <dbReference type="ChEBI" id="CHEBI:78535"/>
        <dbReference type="ChEBI" id="CHEBI:456215"/>
        <dbReference type="EC" id="6.1.1.2"/>
    </reaction>
</comment>
<dbReference type="EC" id="6.1.1.2" evidence="2 9"/>
<proteinExistence type="inferred from homology"/>
<evidence type="ECO:0000256" key="8">
    <source>
        <dbReference type="ARBA" id="ARBA00049929"/>
    </source>
</evidence>
<dbReference type="Proteomes" id="UP000641588">
    <property type="component" value="Unassembled WGS sequence"/>
</dbReference>
<evidence type="ECO:0000256" key="5">
    <source>
        <dbReference type="ARBA" id="ARBA00022840"/>
    </source>
</evidence>
<evidence type="ECO:0000256" key="3">
    <source>
        <dbReference type="ARBA" id="ARBA00022598"/>
    </source>
</evidence>
<dbReference type="InterPro" id="IPR002306">
    <property type="entry name" value="Trp-tRNA-ligase"/>
</dbReference>
<evidence type="ECO:0000256" key="2">
    <source>
        <dbReference type="ARBA" id="ARBA00013161"/>
    </source>
</evidence>
<protein>
    <recommendedName>
        <fullName evidence="2 9">Tryptophan--tRNA ligase</fullName>
        <ecNumber evidence="2 9">6.1.1.2</ecNumber>
    </recommendedName>
</protein>
<organism evidence="11 12">
    <name type="scientific">Paenibacillus foliorum</name>
    <dbReference type="NCBI Taxonomy" id="2654974"/>
    <lineage>
        <taxon>Bacteria</taxon>
        <taxon>Bacillati</taxon>
        <taxon>Bacillota</taxon>
        <taxon>Bacilli</taxon>
        <taxon>Bacillales</taxon>
        <taxon>Paenibacillaceae</taxon>
        <taxon>Paenibacillus</taxon>
    </lineage>
</organism>
<dbReference type="EMBL" id="WHOD01000055">
    <property type="protein sequence ID" value="NOU94158.1"/>
    <property type="molecule type" value="Genomic_DNA"/>
</dbReference>
<sequence length="329" mass="37249">MKPKLLSGDRITGKLHLGHYAGSLKKRVELQHSYDCYVLLADVQALTTHYENPEIVSENLRNVAMDYLACGIDPSLSTLFIQSMIPEIAELTVYFSMFVTVNSLRHNPTIKSEAAERGYKQMYYGFLGYPVSQAADIAICKAELIPVGEDQLPHIEQTRKIIRRFHQLYAPIFPEPQALISETPRLMGLDGNSKMSKGLNNAILLDSTRDEVNDNIQRAKTDPARIQKHDPGHPEICTVFSYYQAFSPELTNEIYSSCTQGKIGCKDCKKTIANQINVLLEPMRERRDIYSRNAKQVDEILIAGTEHARTTAKETMQEVRDAMKINYFA</sequence>
<evidence type="ECO:0000256" key="4">
    <source>
        <dbReference type="ARBA" id="ARBA00022741"/>
    </source>
</evidence>
<evidence type="ECO:0000256" key="6">
    <source>
        <dbReference type="ARBA" id="ARBA00022917"/>
    </source>
</evidence>
<dbReference type="FunFam" id="1.10.240.10:FF:000005">
    <property type="entry name" value="Tryptophan--tRNA ligase"/>
    <property type="match status" value="1"/>
</dbReference>
<dbReference type="SUPFAM" id="SSF52374">
    <property type="entry name" value="Nucleotidylyl transferase"/>
    <property type="match status" value="1"/>
</dbReference>
<reference evidence="11" key="1">
    <citation type="submission" date="2019-10" db="EMBL/GenBank/DDBJ databases">
        <title>Description of Paenibacillus glebae sp. nov.</title>
        <authorList>
            <person name="Carlier A."/>
            <person name="Qi S."/>
        </authorList>
    </citation>
    <scope>NUCLEOTIDE SEQUENCE</scope>
    <source>
        <strain evidence="11">LMG 31456</strain>
    </source>
</reference>
<keyword evidence="12" id="KW-1185">Reference proteome</keyword>
<dbReference type="PANTHER" id="PTHR43766:SF1">
    <property type="entry name" value="TRYPTOPHAN--TRNA LIGASE, MITOCHONDRIAL"/>
    <property type="match status" value="1"/>
</dbReference>
<evidence type="ECO:0000256" key="9">
    <source>
        <dbReference type="NCBIfam" id="TIGR00233"/>
    </source>
</evidence>
<keyword evidence="4 10" id="KW-0547">Nucleotide-binding</keyword>
<dbReference type="AlphaFoldDB" id="A0A972GU03"/>
<dbReference type="GO" id="GO:0006436">
    <property type="term" value="P:tryptophanyl-tRNA aminoacylation"/>
    <property type="evidence" value="ECO:0007669"/>
    <property type="project" value="UniProtKB-UniRule"/>
</dbReference>
<gene>
    <name evidence="11" type="primary">trpS</name>
    <name evidence="11" type="ORF">GC093_13165</name>
</gene>
<dbReference type="Gene3D" id="1.10.240.10">
    <property type="entry name" value="Tyrosyl-Transfer RNA Synthetase"/>
    <property type="match status" value="1"/>
</dbReference>
<dbReference type="InterPro" id="IPR002305">
    <property type="entry name" value="aa-tRNA-synth_Ic"/>
</dbReference>
<evidence type="ECO:0000313" key="12">
    <source>
        <dbReference type="Proteomes" id="UP000641588"/>
    </source>
</evidence>
<dbReference type="NCBIfam" id="TIGR00233">
    <property type="entry name" value="trpS"/>
    <property type="match status" value="1"/>
</dbReference>
<evidence type="ECO:0000256" key="10">
    <source>
        <dbReference type="RuleBase" id="RU363036"/>
    </source>
</evidence>
<dbReference type="InterPro" id="IPR050203">
    <property type="entry name" value="Trp-tRNA_synthetase"/>
</dbReference>
<evidence type="ECO:0000256" key="1">
    <source>
        <dbReference type="ARBA" id="ARBA00005594"/>
    </source>
</evidence>
<dbReference type="RefSeq" id="WP_171652366.1">
    <property type="nucleotide sequence ID" value="NZ_WHOD01000055.1"/>
</dbReference>
<keyword evidence="5 10" id="KW-0067">ATP-binding</keyword>
<dbReference type="CDD" id="cd00806">
    <property type="entry name" value="TrpRS_core"/>
    <property type="match status" value="1"/>
</dbReference>
<keyword evidence="6 10" id="KW-0648">Protein biosynthesis</keyword>
<accession>A0A972GU03</accession>
<dbReference type="GO" id="GO:0005829">
    <property type="term" value="C:cytosol"/>
    <property type="evidence" value="ECO:0007669"/>
    <property type="project" value="TreeGrafter"/>
</dbReference>
<evidence type="ECO:0000313" key="11">
    <source>
        <dbReference type="EMBL" id="NOU94158.1"/>
    </source>
</evidence>
<dbReference type="GO" id="GO:0004830">
    <property type="term" value="F:tryptophan-tRNA ligase activity"/>
    <property type="evidence" value="ECO:0007669"/>
    <property type="project" value="UniProtKB-UniRule"/>
</dbReference>
<keyword evidence="3 10" id="KW-0436">Ligase</keyword>
<comment type="caution">
    <text evidence="11">The sequence shown here is derived from an EMBL/GenBank/DDBJ whole genome shotgun (WGS) entry which is preliminary data.</text>
</comment>
<dbReference type="Pfam" id="PF00579">
    <property type="entry name" value="tRNA-synt_1b"/>
    <property type="match status" value="1"/>
</dbReference>
<evidence type="ECO:0000256" key="7">
    <source>
        <dbReference type="ARBA" id="ARBA00023146"/>
    </source>
</evidence>
<dbReference type="Gene3D" id="3.40.50.620">
    <property type="entry name" value="HUPs"/>
    <property type="match status" value="1"/>
</dbReference>
<dbReference type="GO" id="GO:0005524">
    <property type="term" value="F:ATP binding"/>
    <property type="evidence" value="ECO:0007669"/>
    <property type="project" value="UniProtKB-KW"/>
</dbReference>